<protein>
    <submittedName>
        <fullName evidence="1">Uncharacterized protein</fullName>
    </submittedName>
</protein>
<comment type="caution">
    <text evidence="1">The sequence shown here is derived from an EMBL/GenBank/DDBJ whole genome shotgun (WGS) entry which is preliminary data.</text>
</comment>
<proteinExistence type="predicted"/>
<keyword evidence="2" id="KW-1185">Reference proteome</keyword>
<reference evidence="1 2" key="1">
    <citation type="journal article" date="2018" name="Nat. Ecol. Evol.">
        <title>Shark genomes provide insights into elasmobranch evolution and the origin of vertebrates.</title>
        <authorList>
            <person name="Hara Y"/>
            <person name="Yamaguchi K"/>
            <person name="Onimaru K"/>
            <person name="Kadota M"/>
            <person name="Koyanagi M"/>
            <person name="Keeley SD"/>
            <person name="Tatsumi K"/>
            <person name="Tanaka K"/>
            <person name="Motone F"/>
            <person name="Kageyama Y"/>
            <person name="Nozu R"/>
            <person name="Adachi N"/>
            <person name="Nishimura O"/>
            <person name="Nakagawa R"/>
            <person name="Tanegashima C"/>
            <person name="Kiyatake I"/>
            <person name="Matsumoto R"/>
            <person name="Murakumo K"/>
            <person name="Nishida K"/>
            <person name="Terakita A"/>
            <person name="Kuratani S"/>
            <person name="Sato K"/>
            <person name="Hyodo S Kuraku.S."/>
        </authorList>
    </citation>
    <scope>NUCLEOTIDE SEQUENCE [LARGE SCALE GENOMIC DNA]</scope>
</reference>
<organism evidence="1 2">
    <name type="scientific">Scyliorhinus torazame</name>
    <name type="common">Cloudy catshark</name>
    <name type="synonym">Catulus torazame</name>
    <dbReference type="NCBI Taxonomy" id="75743"/>
    <lineage>
        <taxon>Eukaryota</taxon>
        <taxon>Metazoa</taxon>
        <taxon>Chordata</taxon>
        <taxon>Craniata</taxon>
        <taxon>Vertebrata</taxon>
        <taxon>Chondrichthyes</taxon>
        <taxon>Elasmobranchii</taxon>
        <taxon>Galeomorphii</taxon>
        <taxon>Galeoidea</taxon>
        <taxon>Carcharhiniformes</taxon>
        <taxon>Scyliorhinidae</taxon>
        <taxon>Scyliorhinus</taxon>
    </lineage>
</organism>
<accession>A0A401PUN7</accession>
<dbReference type="Proteomes" id="UP000288216">
    <property type="component" value="Unassembled WGS sequence"/>
</dbReference>
<dbReference type="AlphaFoldDB" id="A0A401PUN7"/>
<sequence length="72" mass="8036">MFHVCFFSPIQSPAHSYSSYESLRNESVGGGPEDLTVSRAIEDDDDQDDHDDVEKIIDSDGAESERLKAFNI</sequence>
<evidence type="ECO:0000313" key="1">
    <source>
        <dbReference type="EMBL" id="GCB76850.1"/>
    </source>
</evidence>
<dbReference type="EMBL" id="BFAA01016672">
    <property type="protein sequence ID" value="GCB76850.1"/>
    <property type="molecule type" value="Genomic_DNA"/>
</dbReference>
<evidence type="ECO:0000313" key="2">
    <source>
        <dbReference type="Proteomes" id="UP000288216"/>
    </source>
</evidence>
<name>A0A401PUN7_SCYTO</name>
<dbReference type="STRING" id="75743.A0A401PUN7"/>
<gene>
    <name evidence="1" type="ORF">scyTo_0020518</name>
</gene>